<accession>A0ABZ1C277</accession>
<dbReference type="EMBL" id="CP139781">
    <property type="protein sequence ID" value="WRQ85769.1"/>
    <property type="molecule type" value="Genomic_DNA"/>
</dbReference>
<evidence type="ECO:0000313" key="4">
    <source>
        <dbReference type="Proteomes" id="UP000738431"/>
    </source>
</evidence>
<dbReference type="InterPro" id="IPR006860">
    <property type="entry name" value="FecR"/>
</dbReference>
<keyword evidence="4" id="KW-1185">Reference proteome</keyword>
<feature type="transmembrane region" description="Helical" evidence="1">
    <location>
        <begin position="53"/>
        <end position="75"/>
    </location>
</feature>
<gene>
    <name evidence="3" type="ORF">K1X11_013235</name>
</gene>
<evidence type="ECO:0000256" key="1">
    <source>
        <dbReference type="SAM" id="Phobius"/>
    </source>
</evidence>
<dbReference type="InterPro" id="IPR012373">
    <property type="entry name" value="Ferrdict_sens_TM"/>
</dbReference>
<name>A0ABZ1C277_9BACT</name>
<reference evidence="3 4" key="2">
    <citation type="submission" date="2023-12" db="EMBL/GenBank/DDBJ databases">
        <title>Description of an unclassified Opitutus bacterium of Verrucomicrobiota.</title>
        <authorList>
            <person name="Zhang D.-F."/>
        </authorList>
    </citation>
    <scope>NUCLEOTIDE SEQUENCE [LARGE SCALE GENOMIC DNA]</scope>
    <source>
        <strain evidence="3 4">WL0086</strain>
    </source>
</reference>
<evidence type="ECO:0000313" key="3">
    <source>
        <dbReference type="EMBL" id="WRQ85769.1"/>
    </source>
</evidence>
<reference evidence="3 4" key="1">
    <citation type="submission" date="2021-08" db="EMBL/GenBank/DDBJ databases">
        <authorList>
            <person name="Zhang D."/>
            <person name="Zhang A."/>
            <person name="Wang L."/>
        </authorList>
    </citation>
    <scope>NUCLEOTIDE SEQUENCE [LARGE SCALE GENOMIC DNA]</scope>
    <source>
        <strain evidence="3 4">WL0086</strain>
    </source>
</reference>
<organism evidence="3 4">
    <name type="scientific">Actomonas aquatica</name>
    <dbReference type="NCBI Taxonomy" id="2866162"/>
    <lineage>
        <taxon>Bacteria</taxon>
        <taxon>Pseudomonadati</taxon>
        <taxon>Verrucomicrobiota</taxon>
        <taxon>Opitutia</taxon>
        <taxon>Opitutales</taxon>
        <taxon>Opitutaceae</taxon>
        <taxon>Actomonas</taxon>
    </lineage>
</organism>
<dbReference type="Gene3D" id="3.55.50.30">
    <property type="match status" value="1"/>
</dbReference>
<dbReference type="PANTHER" id="PTHR30273:SF2">
    <property type="entry name" value="PROTEIN FECR"/>
    <property type="match status" value="1"/>
</dbReference>
<dbReference type="Pfam" id="PF04773">
    <property type="entry name" value="FecR"/>
    <property type="match status" value="1"/>
</dbReference>
<evidence type="ECO:0000259" key="2">
    <source>
        <dbReference type="Pfam" id="PF04773"/>
    </source>
</evidence>
<keyword evidence="1" id="KW-1133">Transmembrane helix</keyword>
<proteinExistence type="predicted"/>
<feature type="domain" description="FecR protein" evidence="2">
    <location>
        <begin position="78"/>
        <end position="171"/>
    </location>
</feature>
<dbReference type="RefSeq" id="WP_221032588.1">
    <property type="nucleotide sequence ID" value="NZ_CP139781.1"/>
</dbReference>
<protein>
    <submittedName>
        <fullName evidence="3">FecR domain-containing protein</fullName>
    </submittedName>
</protein>
<keyword evidence="1" id="KW-0812">Transmembrane</keyword>
<dbReference type="Gene3D" id="2.60.120.1440">
    <property type="match status" value="1"/>
</dbReference>
<dbReference type="Proteomes" id="UP000738431">
    <property type="component" value="Chromosome"/>
</dbReference>
<dbReference type="PANTHER" id="PTHR30273">
    <property type="entry name" value="PERIPLASMIC SIGNAL SENSOR AND SIGMA FACTOR ACTIVATOR FECR-RELATED"/>
    <property type="match status" value="1"/>
</dbReference>
<keyword evidence="1" id="KW-0472">Membrane</keyword>
<sequence length="290" mass="31691">MKRKPKNPADKPLVTDKGGDVLDWPSELGLKDDFVQQVEAQCRRDRHRRRRRVAGAAGAVALLVCLFWVMPWALYTDAVTVAVARRQHLELPDGSTVELNATTRLSTDFRFGRRLVHLQAGEAFFTVAKDEAHPFVVRTGAGDVTVTGTEFNLRLNTADEAELTLLEGGVRLTVRDDVGAVLQPGEQYVSGLGVRALTADELNGITAWRNGQFAFDGVELGEALRRLSAFHGRHVEVSAAAAQLRVRGNYPMDDLRGLLLALQAALPIHVEHRADGSIYVGLRAAAAAQQ</sequence>
<dbReference type="PIRSF" id="PIRSF018266">
    <property type="entry name" value="FecR"/>
    <property type="match status" value="1"/>
</dbReference>